<comment type="caution">
    <text evidence="5">The sequence shown here is derived from an EMBL/GenBank/DDBJ whole genome shotgun (WGS) entry which is preliminary data.</text>
</comment>
<gene>
    <name evidence="5" type="ORF">S01H1_74001</name>
</gene>
<keyword evidence="3" id="KW-0472">Membrane</keyword>
<evidence type="ECO:0000256" key="2">
    <source>
        <dbReference type="ARBA" id="ARBA00022729"/>
    </source>
</evidence>
<dbReference type="GO" id="GO:0016020">
    <property type="term" value="C:membrane"/>
    <property type="evidence" value="ECO:0007669"/>
    <property type="project" value="UniProtKB-SubCell"/>
</dbReference>
<protein>
    <recommendedName>
        <fullName evidence="4">NolW-like domain-containing protein</fullName>
    </recommendedName>
</protein>
<dbReference type="EMBL" id="BARS01049474">
    <property type="protein sequence ID" value="GAG33368.1"/>
    <property type="molecule type" value="Genomic_DNA"/>
</dbReference>
<dbReference type="GO" id="GO:0015627">
    <property type="term" value="C:type II protein secretion system complex"/>
    <property type="evidence" value="ECO:0007669"/>
    <property type="project" value="TreeGrafter"/>
</dbReference>
<feature type="non-terminal residue" evidence="5">
    <location>
        <position position="240"/>
    </location>
</feature>
<evidence type="ECO:0000256" key="1">
    <source>
        <dbReference type="ARBA" id="ARBA00004370"/>
    </source>
</evidence>
<dbReference type="InterPro" id="IPR005644">
    <property type="entry name" value="NolW-like"/>
</dbReference>
<dbReference type="Gene3D" id="3.30.1370.120">
    <property type="match status" value="1"/>
</dbReference>
<sequence>ALFMISGNKELLEKTEALIRMLDVSTKEDVETQIYVYPVAHANAEDLAGLIGNVLTVEEEEEIAVKKGKRVNIATEELASKTGRIERLTSPLMKKEAEGKKVPGELTAVGHLRKEVKIIADTKRNYLIINAIPADYLTIKKLIQKLDIIPRQALIEVVIADIVLTDDLKLGLEWQSIGGLGSGPEIGTVTAGAGIGLATGISATGLSYAIAKTGELSATLRAMASEGRVNVLSSPSIMTS</sequence>
<feature type="non-terminal residue" evidence="5">
    <location>
        <position position="1"/>
    </location>
</feature>
<evidence type="ECO:0000313" key="5">
    <source>
        <dbReference type="EMBL" id="GAG33368.1"/>
    </source>
</evidence>
<evidence type="ECO:0000259" key="4">
    <source>
        <dbReference type="Pfam" id="PF03958"/>
    </source>
</evidence>
<dbReference type="InterPro" id="IPR050810">
    <property type="entry name" value="Bact_Secretion_Sys_Channel"/>
</dbReference>
<accession>X0X9L6</accession>
<comment type="subcellular location">
    <subcellularLocation>
        <location evidence="1">Membrane</location>
    </subcellularLocation>
</comment>
<name>X0X9L6_9ZZZZ</name>
<dbReference type="PRINTS" id="PR00811">
    <property type="entry name" value="BCTERIALGSPD"/>
</dbReference>
<proteinExistence type="predicted"/>
<dbReference type="InterPro" id="IPR038591">
    <property type="entry name" value="NolW-like_sf"/>
</dbReference>
<organism evidence="5">
    <name type="scientific">marine sediment metagenome</name>
    <dbReference type="NCBI Taxonomy" id="412755"/>
    <lineage>
        <taxon>unclassified sequences</taxon>
        <taxon>metagenomes</taxon>
        <taxon>ecological metagenomes</taxon>
    </lineage>
</organism>
<evidence type="ECO:0000256" key="3">
    <source>
        <dbReference type="ARBA" id="ARBA00023136"/>
    </source>
</evidence>
<dbReference type="PANTHER" id="PTHR30332:SF24">
    <property type="entry name" value="SECRETIN GSPD-RELATED"/>
    <property type="match status" value="1"/>
</dbReference>
<feature type="domain" description="NolW-like" evidence="4">
    <location>
        <begin position="36"/>
        <end position="152"/>
    </location>
</feature>
<dbReference type="PANTHER" id="PTHR30332">
    <property type="entry name" value="PROBABLE GENERAL SECRETION PATHWAY PROTEIN D"/>
    <property type="match status" value="1"/>
</dbReference>
<dbReference type="InterPro" id="IPR001775">
    <property type="entry name" value="GspD/PilQ"/>
</dbReference>
<dbReference type="GO" id="GO:0009306">
    <property type="term" value="P:protein secretion"/>
    <property type="evidence" value="ECO:0007669"/>
    <property type="project" value="TreeGrafter"/>
</dbReference>
<reference evidence="5" key="1">
    <citation type="journal article" date="2014" name="Front. Microbiol.">
        <title>High frequency of phylogenetically diverse reductive dehalogenase-homologous genes in deep subseafloor sedimentary metagenomes.</title>
        <authorList>
            <person name="Kawai M."/>
            <person name="Futagami T."/>
            <person name="Toyoda A."/>
            <person name="Takaki Y."/>
            <person name="Nishi S."/>
            <person name="Hori S."/>
            <person name="Arai W."/>
            <person name="Tsubouchi T."/>
            <person name="Morono Y."/>
            <person name="Uchiyama I."/>
            <person name="Ito T."/>
            <person name="Fujiyama A."/>
            <person name="Inagaki F."/>
            <person name="Takami H."/>
        </authorList>
    </citation>
    <scope>NUCLEOTIDE SEQUENCE</scope>
    <source>
        <strain evidence="5">Expedition CK06-06</strain>
    </source>
</reference>
<dbReference type="Pfam" id="PF03958">
    <property type="entry name" value="Secretin_N"/>
    <property type="match status" value="1"/>
</dbReference>
<keyword evidence="2" id="KW-0732">Signal</keyword>
<dbReference type="AlphaFoldDB" id="X0X9L6"/>